<dbReference type="Proteomes" id="UP000807769">
    <property type="component" value="Unassembled WGS sequence"/>
</dbReference>
<feature type="compositionally biased region" description="Polar residues" evidence="1">
    <location>
        <begin position="383"/>
        <end position="397"/>
    </location>
</feature>
<evidence type="ECO:0000313" key="2">
    <source>
        <dbReference type="EMBL" id="KAG1800509.1"/>
    </source>
</evidence>
<dbReference type="OrthoDB" id="2692522at2759"/>
<protein>
    <submittedName>
        <fullName evidence="2">Uncharacterized protein</fullName>
    </submittedName>
</protein>
<reference evidence="2" key="1">
    <citation type="journal article" date="2020" name="New Phytol.">
        <title>Comparative genomics reveals dynamic genome evolution in host specialist ectomycorrhizal fungi.</title>
        <authorList>
            <person name="Lofgren L.A."/>
            <person name="Nguyen N.H."/>
            <person name="Vilgalys R."/>
            <person name="Ruytinx J."/>
            <person name="Liao H.L."/>
            <person name="Branco S."/>
            <person name="Kuo A."/>
            <person name="LaButti K."/>
            <person name="Lipzen A."/>
            <person name="Andreopoulos W."/>
            <person name="Pangilinan J."/>
            <person name="Riley R."/>
            <person name="Hundley H."/>
            <person name="Na H."/>
            <person name="Barry K."/>
            <person name="Grigoriev I.V."/>
            <person name="Stajich J.E."/>
            <person name="Kennedy P.G."/>
        </authorList>
    </citation>
    <scope>NUCLEOTIDE SEQUENCE</scope>
    <source>
        <strain evidence="2">MN1</strain>
    </source>
</reference>
<dbReference type="GeneID" id="64635350"/>
<name>A0A9P7DQJ9_9AGAM</name>
<dbReference type="RefSeq" id="XP_041185885.1">
    <property type="nucleotide sequence ID" value="XM_041341334.1"/>
</dbReference>
<keyword evidence="3" id="KW-1185">Reference proteome</keyword>
<evidence type="ECO:0000313" key="3">
    <source>
        <dbReference type="Proteomes" id="UP000807769"/>
    </source>
</evidence>
<accession>A0A9P7DQJ9</accession>
<feature type="compositionally biased region" description="Polar residues" evidence="1">
    <location>
        <begin position="364"/>
        <end position="374"/>
    </location>
</feature>
<proteinExistence type="predicted"/>
<dbReference type="AlphaFoldDB" id="A0A9P7DQJ9"/>
<sequence length="397" mass="42949">MEHGSGLWDMTPTFTTALDTSELIKNKDEKQVVKAIYSIFSESFVCMVHQCRFKWERVHLPESMLESLNKIEPIGKPSAKDLAGSSYIFPNPLHSTVNMQTSNSSMCLSTWFKDWCDSITSDGLSMHLSTMTFASTTCSSLHLHSDDDDNNTAELTLLSKPVVHDTCNIHILNPVKSEVHIPSPAPLTGPTQCKYPPFKSKAPSPPPFIISPHSPPLKYPASLHTPLAPISPTPSSQQGKIPSRLPSPPPFVISPRSPPLKYPASLYTLLPPVSPTALSQQGKILSRLPSPPPFIISPNLPPLKYSVSLCPLPSLTSQSLQCPSPLKKKTSSGHSIPESKAVSVPSSCDFQLSPSTPHGVDGSSDPQLPSSDSGLNAKKHHSNPVQIQIQNAPSNSL</sequence>
<evidence type="ECO:0000256" key="1">
    <source>
        <dbReference type="SAM" id="MobiDB-lite"/>
    </source>
</evidence>
<comment type="caution">
    <text evidence="2">The sequence shown here is derived from an EMBL/GenBank/DDBJ whole genome shotgun (WGS) entry which is preliminary data.</text>
</comment>
<feature type="region of interest" description="Disordered" evidence="1">
    <location>
        <begin position="318"/>
        <end position="397"/>
    </location>
</feature>
<feature type="compositionally biased region" description="Polar residues" evidence="1">
    <location>
        <begin position="344"/>
        <end position="356"/>
    </location>
</feature>
<gene>
    <name evidence="2" type="ORF">BJ212DRAFT_1487989</name>
</gene>
<organism evidence="2 3">
    <name type="scientific">Suillus subaureus</name>
    <dbReference type="NCBI Taxonomy" id="48587"/>
    <lineage>
        <taxon>Eukaryota</taxon>
        <taxon>Fungi</taxon>
        <taxon>Dikarya</taxon>
        <taxon>Basidiomycota</taxon>
        <taxon>Agaricomycotina</taxon>
        <taxon>Agaricomycetes</taxon>
        <taxon>Agaricomycetidae</taxon>
        <taxon>Boletales</taxon>
        <taxon>Suillineae</taxon>
        <taxon>Suillaceae</taxon>
        <taxon>Suillus</taxon>
    </lineage>
</organism>
<feature type="region of interest" description="Disordered" evidence="1">
    <location>
        <begin position="222"/>
        <end position="252"/>
    </location>
</feature>
<dbReference type="EMBL" id="JABBWG010000115">
    <property type="protein sequence ID" value="KAG1800509.1"/>
    <property type="molecule type" value="Genomic_DNA"/>
</dbReference>